<evidence type="ECO:0000313" key="3">
    <source>
        <dbReference type="Proteomes" id="UP000688137"/>
    </source>
</evidence>
<evidence type="ECO:0000313" key="2">
    <source>
        <dbReference type="EMBL" id="CAD8065461.1"/>
    </source>
</evidence>
<proteinExistence type="predicted"/>
<name>A0A8S1LG77_PARPR</name>
<keyword evidence="3" id="KW-1185">Reference proteome</keyword>
<dbReference type="OMA" id="PINDNEY"/>
<gene>
    <name evidence="2" type="ORF">PPRIM_AZ9-3.1.T0370283</name>
</gene>
<evidence type="ECO:0000256" key="1">
    <source>
        <dbReference type="SAM" id="MobiDB-lite"/>
    </source>
</evidence>
<dbReference type="EMBL" id="CAJJDM010000036">
    <property type="protein sequence ID" value="CAD8065461.1"/>
    <property type="molecule type" value="Genomic_DNA"/>
</dbReference>
<sequence length="124" mass="14573">MSLTKLPINDNDYKQSGSQSIQNDATLLPKREYKMISKEKKTQLIRTVLLQKCKIKRIAKDLNINYATAKTILHNYRKKNIQLDQKEQLQQASYSNTKKFSKLNLKIILNDKIIKEQEYVIPTF</sequence>
<dbReference type="AlphaFoldDB" id="A0A8S1LG77"/>
<accession>A0A8S1LG77</accession>
<reference evidence="2" key="1">
    <citation type="submission" date="2021-01" db="EMBL/GenBank/DDBJ databases">
        <authorList>
            <consortium name="Genoscope - CEA"/>
            <person name="William W."/>
        </authorList>
    </citation>
    <scope>NUCLEOTIDE SEQUENCE</scope>
</reference>
<protein>
    <submittedName>
        <fullName evidence="2">Uncharacterized protein</fullName>
    </submittedName>
</protein>
<comment type="caution">
    <text evidence="2">The sequence shown here is derived from an EMBL/GenBank/DDBJ whole genome shotgun (WGS) entry which is preliminary data.</text>
</comment>
<dbReference type="Proteomes" id="UP000688137">
    <property type="component" value="Unassembled WGS sequence"/>
</dbReference>
<organism evidence="2 3">
    <name type="scientific">Paramecium primaurelia</name>
    <dbReference type="NCBI Taxonomy" id="5886"/>
    <lineage>
        <taxon>Eukaryota</taxon>
        <taxon>Sar</taxon>
        <taxon>Alveolata</taxon>
        <taxon>Ciliophora</taxon>
        <taxon>Intramacronucleata</taxon>
        <taxon>Oligohymenophorea</taxon>
        <taxon>Peniculida</taxon>
        <taxon>Parameciidae</taxon>
        <taxon>Paramecium</taxon>
    </lineage>
</organism>
<feature type="region of interest" description="Disordered" evidence="1">
    <location>
        <begin position="1"/>
        <end position="21"/>
    </location>
</feature>